<protein>
    <recommendedName>
        <fullName evidence="2">DUF6533 domain-containing protein</fullName>
    </recommendedName>
</protein>
<dbReference type="eggNOG" id="ENOG502RVXH">
    <property type="taxonomic scope" value="Eukaryota"/>
</dbReference>
<dbReference type="InterPro" id="IPR045340">
    <property type="entry name" value="DUF6533"/>
</dbReference>
<dbReference type="AlphaFoldDB" id="A8P719"/>
<comment type="caution">
    <text evidence="3">The sequence shown here is derived from an EMBL/GenBank/DDBJ whole genome shotgun (WGS) entry which is preliminary data.</text>
</comment>
<feature type="domain" description="DUF6533" evidence="2">
    <location>
        <begin position="22"/>
        <end position="64"/>
    </location>
</feature>
<evidence type="ECO:0000313" key="3">
    <source>
        <dbReference type="EMBL" id="EAU82534.2"/>
    </source>
</evidence>
<feature type="transmembrane region" description="Helical" evidence="1">
    <location>
        <begin position="20"/>
        <end position="39"/>
    </location>
</feature>
<proteinExistence type="predicted"/>
<gene>
    <name evidence="3" type="ORF">CC1G_10993</name>
</gene>
<dbReference type="KEGG" id="cci:CC1G_10993"/>
<feature type="transmembrane region" description="Helical" evidence="1">
    <location>
        <begin position="170"/>
        <end position="191"/>
    </location>
</feature>
<dbReference type="HOGENOM" id="CLU_035509_1_4_1"/>
<dbReference type="InParanoid" id="A8P719"/>
<feature type="transmembrane region" description="Helical" evidence="1">
    <location>
        <begin position="122"/>
        <end position="143"/>
    </location>
</feature>
<sequence length="334" mass="37461">MDPSQGHPIQAIEHARLTNSIALGVISIWAYDYIAALPLEVELIWKSNWGLVKSVFLLARIVFPIHAAFTSAYLHSLELTAKECHSYFIVSTVLGLFHSFLAEVVIYLQVYALSQRNKWMGIFLFVQYIGFAAACATLQGLFFKSMEYITLPYQGFHCVPFKLNNDYAGATYNVAIATENLLVLITLWIVWRKYREMKSAVLNALLRDGLLYMYGIVLLSIATTIIAYRAPDTLKFVLGQPKGVFIHILFTRLVLHLRSTSAKEVDYGVSSESRGTSLTAVDSSIHFASRSRYRFGDTSTRFNDTRMSETMEMETGNVHGGVVEVQGGKKGIVL</sequence>
<evidence type="ECO:0000259" key="2">
    <source>
        <dbReference type="Pfam" id="PF20151"/>
    </source>
</evidence>
<keyword evidence="4" id="KW-1185">Reference proteome</keyword>
<evidence type="ECO:0000313" key="4">
    <source>
        <dbReference type="Proteomes" id="UP000001861"/>
    </source>
</evidence>
<dbReference type="RefSeq" id="XP_001839271.2">
    <property type="nucleotide sequence ID" value="XM_001839219.2"/>
</dbReference>
<reference evidence="3 4" key="1">
    <citation type="journal article" date="2010" name="Proc. Natl. Acad. Sci. U.S.A.">
        <title>Insights into evolution of multicellular fungi from the assembled chromosomes of the mushroom Coprinopsis cinerea (Coprinus cinereus).</title>
        <authorList>
            <person name="Stajich J.E."/>
            <person name="Wilke S.K."/>
            <person name="Ahren D."/>
            <person name="Au C.H."/>
            <person name="Birren B.W."/>
            <person name="Borodovsky M."/>
            <person name="Burns C."/>
            <person name="Canback B."/>
            <person name="Casselton L.A."/>
            <person name="Cheng C.K."/>
            <person name="Deng J."/>
            <person name="Dietrich F.S."/>
            <person name="Fargo D.C."/>
            <person name="Farman M.L."/>
            <person name="Gathman A.C."/>
            <person name="Goldberg J."/>
            <person name="Guigo R."/>
            <person name="Hoegger P.J."/>
            <person name="Hooker J.B."/>
            <person name="Huggins A."/>
            <person name="James T.Y."/>
            <person name="Kamada T."/>
            <person name="Kilaru S."/>
            <person name="Kodira C."/>
            <person name="Kues U."/>
            <person name="Kupfer D."/>
            <person name="Kwan H.S."/>
            <person name="Lomsadze A."/>
            <person name="Li W."/>
            <person name="Lilly W.W."/>
            <person name="Ma L.J."/>
            <person name="Mackey A.J."/>
            <person name="Manning G."/>
            <person name="Martin F."/>
            <person name="Muraguchi H."/>
            <person name="Natvig D.O."/>
            <person name="Palmerini H."/>
            <person name="Ramesh M.A."/>
            <person name="Rehmeyer C.J."/>
            <person name="Roe B.A."/>
            <person name="Shenoy N."/>
            <person name="Stanke M."/>
            <person name="Ter-Hovhannisyan V."/>
            <person name="Tunlid A."/>
            <person name="Velagapudi R."/>
            <person name="Vision T.J."/>
            <person name="Zeng Q."/>
            <person name="Zolan M.E."/>
            <person name="Pukkila P.J."/>
        </authorList>
    </citation>
    <scope>NUCLEOTIDE SEQUENCE [LARGE SCALE GENOMIC DNA]</scope>
    <source>
        <strain evidence="4">Okayama-7 / 130 / ATCC MYA-4618 / FGSC 9003</strain>
    </source>
</reference>
<dbReference type="EMBL" id="AACS02000005">
    <property type="protein sequence ID" value="EAU82534.2"/>
    <property type="molecule type" value="Genomic_DNA"/>
</dbReference>
<organism evidence="3 4">
    <name type="scientific">Coprinopsis cinerea (strain Okayama-7 / 130 / ATCC MYA-4618 / FGSC 9003)</name>
    <name type="common">Inky cap fungus</name>
    <name type="synonym">Hormographiella aspergillata</name>
    <dbReference type="NCBI Taxonomy" id="240176"/>
    <lineage>
        <taxon>Eukaryota</taxon>
        <taxon>Fungi</taxon>
        <taxon>Dikarya</taxon>
        <taxon>Basidiomycota</taxon>
        <taxon>Agaricomycotina</taxon>
        <taxon>Agaricomycetes</taxon>
        <taxon>Agaricomycetidae</taxon>
        <taxon>Agaricales</taxon>
        <taxon>Agaricineae</taxon>
        <taxon>Psathyrellaceae</taxon>
        <taxon>Coprinopsis</taxon>
    </lineage>
</organism>
<dbReference type="GeneID" id="6015883"/>
<feature type="transmembrane region" description="Helical" evidence="1">
    <location>
        <begin position="51"/>
        <end position="74"/>
    </location>
</feature>
<keyword evidence="1" id="KW-0472">Membrane</keyword>
<feature type="transmembrane region" description="Helical" evidence="1">
    <location>
        <begin position="86"/>
        <end position="110"/>
    </location>
</feature>
<name>A8P719_COPC7</name>
<keyword evidence="1" id="KW-0812">Transmembrane</keyword>
<dbReference type="Pfam" id="PF20151">
    <property type="entry name" value="DUF6533"/>
    <property type="match status" value="1"/>
</dbReference>
<dbReference type="OrthoDB" id="3350812at2759"/>
<dbReference type="VEuPathDB" id="FungiDB:CC1G_10993"/>
<keyword evidence="1" id="KW-1133">Transmembrane helix</keyword>
<dbReference type="Proteomes" id="UP000001861">
    <property type="component" value="Unassembled WGS sequence"/>
</dbReference>
<feature type="transmembrane region" description="Helical" evidence="1">
    <location>
        <begin position="211"/>
        <end position="230"/>
    </location>
</feature>
<evidence type="ECO:0000256" key="1">
    <source>
        <dbReference type="SAM" id="Phobius"/>
    </source>
</evidence>
<dbReference type="STRING" id="240176.A8P719"/>
<accession>A8P719</accession>
<dbReference type="OMA" id="VISIYRR"/>